<dbReference type="GO" id="GO:0009306">
    <property type="term" value="P:protein secretion"/>
    <property type="evidence" value="ECO:0007669"/>
    <property type="project" value="InterPro"/>
</dbReference>
<dbReference type="PANTHER" id="PTHR36985:SF1">
    <property type="entry name" value="TRANSLOCATION AND ASSEMBLY MODULE SUBUNIT TAMB"/>
    <property type="match status" value="1"/>
</dbReference>
<dbReference type="OrthoDB" id="5288149at2"/>
<dbReference type="RefSeq" id="WP_133702454.1">
    <property type="nucleotide sequence ID" value="NZ_SNXS01000005.1"/>
</dbReference>
<evidence type="ECO:0000313" key="6">
    <source>
        <dbReference type="EMBL" id="TDP63277.1"/>
    </source>
</evidence>
<dbReference type="PANTHER" id="PTHR36985">
    <property type="entry name" value="TRANSLOCATION AND ASSEMBLY MODULE SUBUNIT TAMB"/>
    <property type="match status" value="1"/>
</dbReference>
<evidence type="ECO:0000313" key="7">
    <source>
        <dbReference type="Proteomes" id="UP000295361"/>
    </source>
</evidence>
<comment type="subcellular location">
    <subcellularLocation>
        <location evidence="1">Membrane</location>
        <topology evidence="1">Single-pass membrane protein</topology>
    </subcellularLocation>
</comment>
<dbReference type="GO" id="GO:0005886">
    <property type="term" value="C:plasma membrane"/>
    <property type="evidence" value="ECO:0007669"/>
    <property type="project" value="InterPro"/>
</dbReference>
<organism evidence="6 7">
    <name type="scientific">Roseateles toxinivorans</name>
    <dbReference type="NCBI Taxonomy" id="270368"/>
    <lineage>
        <taxon>Bacteria</taxon>
        <taxon>Pseudomonadati</taxon>
        <taxon>Pseudomonadota</taxon>
        <taxon>Betaproteobacteria</taxon>
        <taxon>Burkholderiales</taxon>
        <taxon>Sphaerotilaceae</taxon>
        <taxon>Roseateles</taxon>
    </lineage>
</organism>
<gene>
    <name evidence="6" type="ORF">DES47_105281</name>
</gene>
<name>A0A4R6QJF5_9BURK</name>
<evidence type="ECO:0000256" key="2">
    <source>
        <dbReference type="ARBA" id="ARBA00022692"/>
    </source>
</evidence>
<keyword evidence="7" id="KW-1185">Reference proteome</keyword>
<keyword evidence="4" id="KW-0472">Membrane</keyword>
<dbReference type="InterPro" id="IPR007452">
    <property type="entry name" value="TamB_C"/>
</dbReference>
<comment type="caution">
    <text evidence="6">The sequence shown here is derived from an EMBL/GenBank/DDBJ whole genome shotgun (WGS) entry which is preliminary data.</text>
</comment>
<dbReference type="Pfam" id="PF04357">
    <property type="entry name" value="TamB"/>
    <property type="match status" value="1"/>
</dbReference>
<protein>
    <submittedName>
        <fullName evidence="6">Autotransporter secretion inner membrane protein TamB</fullName>
    </submittedName>
</protein>
<keyword evidence="2" id="KW-0812">Transmembrane</keyword>
<proteinExistence type="predicted"/>
<dbReference type="EMBL" id="SNXS01000005">
    <property type="protein sequence ID" value="TDP63277.1"/>
    <property type="molecule type" value="Genomic_DNA"/>
</dbReference>
<dbReference type="InParanoid" id="A0A4R6QJF5"/>
<feature type="domain" description="Translocation and assembly module TamB C-terminal" evidence="5">
    <location>
        <begin position="1027"/>
        <end position="1364"/>
    </location>
</feature>
<reference evidence="6 7" key="1">
    <citation type="submission" date="2019-03" db="EMBL/GenBank/DDBJ databases">
        <title>Genomic Encyclopedia of Type Strains, Phase IV (KMG-IV): sequencing the most valuable type-strain genomes for metagenomic binning, comparative biology and taxonomic classification.</title>
        <authorList>
            <person name="Goeker M."/>
        </authorList>
    </citation>
    <scope>NUCLEOTIDE SEQUENCE [LARGE SCALE GENOMIC DNA]</scope>
    <source>
        <strain evidence="6 7">DSM 16998</strain>
    </source>
</reference>
<evidence type="ECO:0000256" key="4">
    <source>
        <dbReference type="ARBA" id="ARBA00023136"/>
    </source>
</evidence>
<accession>A0A4R6QJF5</accession>
<dbReference type="GO" id="GO:0097347">
    <property type="term" value="C:TAM protein secretion complex"/>
    <property type="evidence" value="ECO:0007669"/>
    <property type="project" value="TreeGrafter"/>
</dbReference>
<evidence type="ECO:0000256" key="3">
    <source>
        <dbReference type="ARBA" id="ARBA00022989"/>
    </source>
</evidence>
<dbReference type="Proteomes" id="UP000295361">
    <property type="component" value="Unassembled WGS sequence"/>
</dbReference>
<keyword evidence="3" id="KW-1133">Transmembrane helix</keyword>
<evidence type="ECO:0000256" key="1">
    <source>
        <dbReference type="ARBA" id="ARBA00004167"/>
    </source>
</evidence>
<sequence length="1365" mass="145149">MSTIVPRSSRARRRVLITLALLTALLALIVGLVLVSLRTAPGTAWLLARAPGLQIEQPEGSLLGDFSARRLTLTLPGIVEPLVLTGLRWQDLTLEYSGLTGQWLKIRIAQAQADRLDITLPTSGTSSGAPATLWLPLELEVQQLRIGEIHTAALGAKPLRRLDGAVHLGAKAGAEHRITVNSVEWDSLRLSGKAVQASRGELQLDAQLAVEPLTTAAGKHWQASLELKGPLAGPTLKAQLSAAQQSLQASARLQPFAAWPLAELQARTQDLNLAALNSDWPRTALSGEAQLSSRGWDQPAALRLNLSNGDAGRWDQQRLPLQAIALDLEAVPNQTQSVNVRAFDLQLGQPGAPAGRLQGQGGGKLDDWRLSTRVSQLLPAQLDKRLAALNLNGTLELQGSGGLEAPTIAAQAQLLGQWLAKPAAMAKAQAQLSLDALYTPQQIQIKQAQLSAGPARASAQARLTPQGKDWRVQGQAQLSEFDPSLWWAGPAGSAWQRTAQRLNASLDADLLLGAQAGWPRGQASLKLGDSLLMGVPVSGEARLQSGAEATLTAKVLAGGNQLSLSGLLPPAPAAERWTGSAQAGDLSRLAPLLALLPSRGEQPAITLSGKLEGTFTAHGRWPLLSIDTQMKAQNLQSNLLGQDARIGQAELSAALGTQAGDALSVKLDLRSLNLPSARVERLLLQLGGSWAQHQASLELSSGLKAPPWLNALLPGASLGDTATGSRAALKLQGGLSQAPAAWLARAQAVDWTGQLQQLELRGTGPASGTAPAWVSGRELGLKLQWSGDGLLSQALAQPGRVEIAGAGLRWGLLRWQAPRMSGESALIEAQAELEPLAVAPLLARWQPDFGWGGNLLLGGRARLRMGSTVDIDVELLRSQGDLQVTDDAGPQNLGLSEMRLGLTAQNGVWHFTQAIAGSNLGVVGGAISSRTSPQAWWPAPDAPLEGVLEAQVANLGTWGGWIPAGWRLAGTTRAGITLKGKVGAPEIIGQASGHDISVRNLLQGVDVREGEFAMSLNGATAKLDFLRAKAGAGTLQLEGNAELGATPQAELTLKASKFALLARVDRRIITSGQAQLALKANELKLNGKFTVDEGLIDFTRSDAPSLDDDVIVLRNEQPLPEASRNGSKRERVIIVDLGVDLGRQLRLRGRGLDTLLRGELRLGQQAGKPTLQGTVRAENGTYAAYGQKLEIERGDVIFGGQMDNPRLDVIATRPNTDTRVGVTVTGTARNPRIRLFSEPELSETEKLSWLVLGRGADGLGRTDTALLQRAALALLAGEGEGATGKLVQSLGLDELSLKQSDGEVRETIVRLGKQLSRRWYVGYERGLNSTTGNWQLIYRIAQRFTLRAQSGSDNSMDLIWQWKWN</sequence>
<evidence type="ECO:0000259" key="5">
    <source>
        <dbReference type="Pfam" id="PF04357"/>
    </source>
</evidence>